<feature type="non-terminal residue" evidence="2">
    <location>
        <position position="1"/>
    </location>
</feature>
<dbReference type="InterPro" id="IPR004189">
    <property type="entry name" value="Phage_Mu_transposase"/>
</dbReference>
<feature type="domain" description="Integrase catalytic" evidence="1">
    <location>
        <begin position="152"/>
        <end position="290"/>
    </location>
</feature>
<name>A0A921TC32_9RHOB</name>
<dbReference type="AlphaFoldDB" id="A0A921TC32"/>
<dbReference type="EMBL" id="APKE01000079">
    <property type="protein sequence ID" value="KAF0674382.1"/>
    <property type="molecule type" value="Genomic_DNA"/>
</dbReference>
<evidence type="ECO:0000313" key="3">
    <source>
        <dbReference type="Proteomes" id="UP000698242"/>
    </source>
</evidence>
<accession>A0A921TC32</accession>
<evidence type="ECO:0000259" key="1">
    <source>
        <dbReference type="PROSITE" id="PS50994"/>
    </source>
</evidence>
<dbReference type="SUPFAM" id="SSF46689">
    <property type="entry name" value="Homeodomain-like"/>
    <property type="match status" value="2"/>
</dbReference>
<dbReference type="Proteomes" id="UP000698242">
    <property type="component" value="Unassembled WGS sequence"/>
</dbReference>
<evidence type="ECO:0000313" key="2">
    <source>
        <dbReference type="EMBL" id="KAF0674382.1"/>
    </source>
</evidence>
<dbReference type="RefSeq" id="WP_328809173.1">
    <property type="nucleotide sequence ID" value="NZ_APKE01000079.1"/>
</dbReference>
<dbReference type="GO" id="GO:0015074">
    <property type="term" value="P:DNA integration"/>
    <property type="evidence" value="ECO:0007669"/>
    <property type="project" value="InterPro"/>
</dbReference>
<dbReference type="Pfam" id="PF09039">
    <property type="entry name" value="HTH_Tnp_Mu_2"/>
    <property type="match status" value="1"/>
</dbReference>
<dbReference type="InterPro" id="IPR001584">
    <property type="entry name" value="Integrase_cat-core"/>
</dbReference>
<comment type="caution">
    <text evidence="2">The sequence shown here is derived from an EMBL/GenBank/DDBJ whole genome shotgun (WGS) entry which is preliminary data.</text>
</comment>
<reference evidence="2" key="1">
    <citation type="submission" date="2013-03" db="EMBL/GenBank/DDBJ databases">
        <title>Genome Sequence of the Profundibacterium mesophilum strain KAUST100406-0324T from Red Sea, a novel genus in the family Rhodobacteraceae.</title>
        <authorList>
            <person name="Essack M."/>
            <person name="Alam I."/>
            <person name="Lafi F."/>
            <person name="Alawi W."/>
            <person name="Kamanu F."/>
            <person name="Al-Suwailem A."/>
            <person name="Lee O.O."/>
            <person name="Xu Y."/>
            <person name="Bajic V."/>
            <person name="Qian P.-Y."/>
            <person name="Archer J."/>
        </authorList>
    </citation>
    <scope>NUCLEOTIDE SEQUENCE</scope>
    <source>
        <strain evidence="2">KAUST100406-0324</strain>
    </source>
</reference>
<dbReference type="PROSITE" id="PS50994">
    <property type="entry name" value="INTEGRASE"/>
    <property type="match status" value="1"/>
</dbReference>
<dbReference type="InterPro" id="IPR036397">
    <property type="entry name" value="RNaseH_sf"/>
</dbReference>
<gene>
    <name evidence="2" type="ORF">PMES_03321</name>
</gene>
<organism evidence="2 3">
    <name type="scientific">Profundibacterium mesophilum KAUST100406-0324</name>
    <dbReference type="NCBI Taxonomy" id="1037889"/>
    <lineage>
        <taxon>Bacteria</taxon>
        <taxon>Pseudomonadati</taxon>
        <taxon>Pseudomonadota</taxon>
        <taxon>Alphaproteobacteria</taxon>
        <taxon>Rhodobacterales</taxon>
        <taxon>Roseobacteraceae</taxon>
        <taxon>Profundibacterium</taxon>
    </lineage>
</organism>
<proteinExistence type="predicted"/>
<dbReference type="InterPro" id="IPR015126">
    <property type="entry name" value="Mu_I-gamma"/>
</dbReference>
<dbReference type="InterPro" id="IPR009057">
    <property type="entry name" value="Homeodomain-like_sf"/>
</dbReference>
<dbReference type="GO" id="GO:0004803">
    <property type="term" value="F:transposase activity"/>
    <property type="evidence" value="ECO:0007669"/>
    <property type="project" value="InterPro"/>
</dbReference>
<dbReference type="InterPro" id="IPR012337">
    <property type="entry name" value="RNaseH-like_sf"/>
</dbReference>
<protein>
    <submittedName>
        <fullName evidence="2">Transposase</fullName>
    </submittedName>
</protein>
<keyword evidence="3" id="KW-1185">Reference proteome</keyword>
<dbReference type="SUPFAM" id="SSF53098">
    <property type="entry name" value="Ribonuclease H-like"/>
    <property type="match status" value="1"/>
</dbReference>
<feature type="non-terminal residue" evidence="2">
    <location>
        <position position="290"/>
    </location>
</feature>
<dbReference type="GO" id="GO:0003677">
    <property type="term" value="F:DNA binding"/>
    <property type="evidence" value="ECO:0007669"/>
    <property type="project" value="InterPro"/>
</dbReference>
<dbReference type="Gene3D" id="3.30.420.10">
    <property type="entry name" value="Ribonuclease H-like superfamily/Ribonuclease H"/>
    <property type="match status" value="1"/>
</dbReference>
<sequence>EARFRLRVVQAVMASTRSGLTRSQAVTQISYAEAKSARTIWSWLGMTEGVAAADWLMCLAPAYATGARARASADTSDFMELVTGDFLRLEAPSLATCYRRAVRVAEARGLATLPLHTVRRRIKAEIPRATQIYRREGYTGLAKCFPPQIRDRSSLHALEAVNADCHRFDVFVNWPGMTTPTRAQIVAFQDVYSGKILSWRIDHTPNKVMVMAAFGDLVEEWGIPQHCLFDNGREFANKWMTGGAKTRFRFTVRDDDPAGVMTLMGIELHWATPGHGQAKPIERAFRDFAD</sequence>
<dbReference type="GO" id="GO:0006313">
    <property type="term" value="P:DNA transposition"/>
    <property type="evidence" value="ECO:0007669"/>
    <property type="project" value="InterPro"/>
</dbReference>
<dbReference type="Pfam" id="PF02914">
    <property type="entry name" value="DDE_2"/>
    <property type="match status" value="1"/>
</dbReference>
<dbReference type="Gene3D" id="1.10.10.60">
    <property type="entry name" value="Homeodomain-like"/>
    <property type="match status" value="2"/>
</dbReference>